<gene>
    <name evidence="3" type="ORF">FKR81_42770</name>
</gene>
<dbReference type="Proteomes" id="UP000316639">
    <property type="component" value="Unassembled WGS sequence"/>
</dbReference>
<dbReference type="InterPro" id="IPR001584">
    <property type="entry name" value="Integrase_cat-core"/>
</dbReference>
<accession>A0A563EEZ2</accession>
<dbReference type="InterPro" id="IPR012337">
    <property type="entry name" value="RNaseH-like_sf"/>
</dbReference>
<proteinExistence type="predicted"/>
<dbReference type="EMBL" id="VOBR01000070">
    <property type="protein sequence ID" value="TWP43217.1"/>
    <property type="molecule type" value="Genomic_DNA"/>
</dbReference>
<feature type="domain" description="Integrase catalytic" evidence="2">
    <location>
        <begin position="24"/>
        <end position="73"/>
    </location>
</feature>
<name>A0A563EEZ2_9PSEU</name>
<dbReference type="InterPro" id="IPR036397">
    <property type="entry name" value="RNaseH_sf"/>
</dbReference>
<dbReference type="InterPro" id="IPR050900">
    <property type="entry name" value="Transposase_IS3/IS150/IS904"/>
</dbReference>
<sequence>MLHPPIESAEYTAAATAAACRSLGIVQSMGRVGCALDNAVAEAFNSTLKVEFVHRQHFRTRAEARIKVATWISRTSTTPPGDTAPTTGRPRSRSSTGWHEHGRHQRPSPEPKWHNTVSTIRGN</sequence>
<protein>
    <submittedName>
        <fullName evidence="3">Transposase</fullName>
    </submittedName>
</protein>
<dbReference type="PANTHER" id="PTHR46889:SF4">
    <property type="entry name" value="TRANSPOSASE INSO FOR INSERTION SEQUENCE ELEMENT IS911B-RELATED"/>
    <property type="match status" value="1"/>
</dbReference>
<dbReference type="OrthoDB" id="3215922at2"/>
<evidence type="ECO:0000313" key="3">
    <source>
        <dbReference type="EMBL" id="TWP43217.1"/>
    </source>
</evidence>
<comment type="caution">
    <text evidence="3">The sequence shown here is derived from an EMBL/GenBank/DDBJ whole genome shotgun (WGS) entry which is preliminary data.</text>
</comment>
<dbReference type="Pfam" id="PF13683">
    <property type="entry name" value="rve_3"/>
    <property type="match status" value="1"/>
</dbReference>
<organism evidence="3 4">
    <name type="scientific">Lentzea tibetensis</name>
    <dbReference type="NCBI Taxonomy" id="2591470"/>
    <lineage>
        <taxon>Bacteria</taxon>
        <taxon>Bacillati</taxon>
        <taxon>Actinomycetota</taxon>
        <taxon>Actinomycetes</taxon>
        <taxon>Pseudonocardiales</taxon>
        <taxon>Pseudonocardiaceae</taxon>
        <taxon>Lentzea</taxon>
    </lineage>
</organism>
<keyword evidence="4" id="KW-1185">Reference proteome</keyword>
<feature type="compositionally biased region" description="Low complexity" evidence="1">
    <location>
        <begin position="75"/>
        <end position="89"/>
    </location>
</feature>
<dbReference type="GO" id="GO:0003676">
    <property type="term" value="F:nucleic acid binding"/>
    <property type="evidence" value="ECO:0007669"/>
    <property type="project" value="InterPro"/>
</dbReference>
<reference evidence="3 4" key="1">
    <citation type="submission" date="2019-07" db="EMBL/GenBank/DDBJ databases">
        <title>Lentzea xizangensis sp. nov., isolated from Qinghai-Tibetan Plateau Soils.</title>
        <authorList>
            <person name="Huang J."/>
        </authorList>
    </citation>
    <scope>NUCLEOTIDE SEQUENCE [LARGE SCALE GENOMIC DNA]</scope>
    <source>
        <strain evidence="3 4">FXJ1.1311</strain>
    </source>
</reference>
<dbReference type="GO" id="GO:0015074">
    <property type="term" value="P:DNA integration"/>
    <property type="evidence" value="ECO:0007669"/>
    <property type="project" value="InterPro"/>
</dbReference>
<dbReference type="AlphaFoldDB" id="A0A563EEZ2"/>
<evidence type="ECO:0000259" key="2">
    <source>
        <dbReference type="Pfam" id="PF13683"/>
    </source>
</evidence>
<dbReference type="Gene3D" id="3.30.420.10">
    <property type="entry name" value="Ribonuclease H-like superfamily/Ribonuclease H"/>
    <property type="match status" value="1"/>
</dbReference>
<evidence type="ECO:0000313" key="4">
    <source>
        <dbReference type="Proteomes" id="UP000316639"/>
    </source>
</evidence>
<feature type="region of interest" description="Disordered" evidence="1">
    <location>
        <begin position="72"/>
        <end position="123"/>
    </location>
</feature>
<evidence type="ECO:0000256" key="1">
    <source>
        <dbReference type="SAM" id="MobiDB-lite"/>
    </source>
</evidence>
<dbReference type="RefSeq" id="WP_146361294.1">
    <property type="nucleotide sequence ID" value="NZ_VOBR01000070.1"/>
</dbReference>
<dbReference type="SUPFAM" id="SSF53098">
    <property type="entry name" value="Ribonuclease H-like"/>
    <property type="match status" value="1"/>
</dbReference>
<dbReference type="PANTHER" id="PTHR46889">
    <property type="entry name" value="TRANSPOSASE INSF FOR INSERTION SEQUENCE IS3B-RELATED"/>
    <property type="match status" value="1"/>
</dbReference>